<feature type="domain" description="Thioredoxin" evidence="7">
    <location>
        <begin position="18"/>
        <end position="165"/>
    </location>
</feature>
<organism evidence="8 9">
    <name type="scientific">Flavobacterium pallidum</name>
    <dbReference type="NCBI Taxonomy" id="2172098"/>
    <lineage>
        <taxon>Bacteria</taxon>
        <taxon>Pseudomonadati</taxon>
        <taxon>Bacteroidota</taxon>
        <taxon>Flavobacteriia</taxon>
        <taxon>Flavobacteriales</taxon>
        <taxon>Flavobacteriaceae</taxon>
        <taxon>Flavobacterium</taxon>
    </lineage>
</organism>
<dbReference type="PROSITE" id="PS01265">
    <property type="entry name" value="TPX"/>
    <property type="match status" value="1"/>
</dbReference>
<evidence type="ECO:0000256" key="4">
    <source>
        <dbReference type="ARBA" id="ARBA00023157"/>
    </source>
</evidence>
<evidence type="ECO:0000313" key="8">
    <source>
        <dbReference type="EMBL" id="AWI26341.1"/>
    </source>
</evidence>
<dbReference type="Gene3D" id="3.40.30.10">
    <property type="entry name" value="Glutaredoxin"/>
    <property type="match status" value="1"/>
</dbReference>
<feature type="active site" description="Cysteine sulfenic acid (-SOH) intermediate" evidence="6">
    <location>
        <position position="60"/>
    </location>
</feature>
<dbReference type="InterPro" id="IPR002065">
    <property type="entry name" value="TPX"/>
</dbReference>
<dbReference type="PANTHER" id="PTHR43110">
    <property type="entry name" value="THIOL PEROXIDASE"/>
    <property type="match status" value="1"/>
</dbReference>
<dbReference type="InterPro" id="IPR050455">
    <property type="entry name" value="Tpx_Peroxidase_subfamily"/>
</dbReference>
<evidence type="ECO:0000256" key="2">
    <source>
        <dbReference type="ARBA" id="ARBA00022862"/>
    </source>
</evidence>
<dbReference type="PROSITE" id="PS51352">
    <property type="entry name" value="THIOREDOXIN_2"/>
    <property type="match status" value="1"/>
</dbReference>
<evidence type="ECO:0000256" key="3">
    <source>
        <dbReference type="ARBA" id="ARBA00023002"/>
    </source>
</evidence>
<comment type="catalytic activity">
    <reaction evidence="6">
        <text>a hydroperoxide + [thioredoxin]-dithiol = an alcohol + [thioredoxin]-disulfide + H2O</text>
        <dbReference type="Rhea" id="RHEA:62620"/>
        <dbReference type="Rhea" id="RHEA-COMP:10698"/>
        <dbReference type="Rhea" id="RHEA-COMP:10700"/>
        <dbReference type="ChEBI" id="CHEBI:15377"/>
        <dbReference type="ChEBI" id="CHEBI:29950"/>
        <dbReference type="ChEBI" id="CHEBI:30879"/>
        <dbReference type="ChEBI" id="CHEBI:35924"/>
        <dbReference type="ChEBI" id="CHEBI:50058"/>
        <dbReference type="EC" id="1.11.1.24"/>
    </reaction>
</comment>
<evidence type="ECO:0000256" key="1">
    <source>
        <dbReference type="ARBA" id="ARBA00022559"/>
    </source>
</evidence>
<sequence>MASTNLGGNAINTNGELPQVGSKAPDFNLIKNDLSAASLSDFDGKQLILNIFPSIDTGVCATSVRHFNEKAAGLDNTAVLCISRDLPFAQKRFCGAENILNVLTLSDFRDGTFGKDYGLEMTEGALAGLHARAVVVIDADGKIKYTELVSEIGKEPDYDAALNAL</sequence>
<dbReference type="CDD" id="cd03014">
    <property type="entry name" value="PRX_Atyp2cys"/>
    <property type="match status" value="1"/>
</dbReference>
<proteinExistence type="inferred from homology"/>
<comment type="similarity">
    <text evidence="6">Belongs to the peroxiredoxin family. Tpx subfamily.</text>
</comment>
<dbReference type="EMBL" id="CP029187">
    <property type="protein sequence ID" value="AWI26341.1"/>
    <property type="molecule type" value="Genomic_DNA"/>
</dbReference>
<dbReference type="AlphaFoldDB" id="A0A2S1SIY1"/>
<keyword evidence="9" id="KW-1185">Reference proteome</keyword>
<dbReference type="GO" id="GO:0008379">
    <property type="term" value="F:thioredoxin peroxidase activity"/>
    <property type="evidence" value="ECO:0007669"/>
    <property type="project" value="UniProtKB-UniRule"/>
</dbReference>
<keyword evidence="3 6" id="KW-0560">Oxidoreductase</keyword>
<dbReference type="OrthoDB" id="9781543at2"/>
<dbReference type="RefSeq" id="WP_108904119.1">
    <property type="nucleotide sequence ID" value="NZ_CP029187.1"/>
</dbReference>
<dbReference type="Proteomes" id="UP000244937">
    <property type="component" value="Chromosome"/>
</dbReference>
<dbReference type="PANTHER" id="PTHR43110:SF1">
    <property type="entry name" value="THIOL PEROXIDASE"/>
    <property type="match status" value="1"/>
</dbReference>
<accession>A0A2S1SIY1</accession>
<reference evidence="8 9" key="1">
    <citation type="submission" date="2018-05" db="EMBL/GenBank/DDBJ databases">
        <title>Genome sequencing of Flavobacterium sp. HYN0049.</title>
        <authorList>
            <person name="Yi H."/>
            <person name="Baek C."/>
        </authorList>
    </citation>
    <scope>NUCLEOTIDE SEQUENCE [LARGE SCALE GENOMIC DNA]</scope>
    <source>
        <strain evidence="8 9">HYN0049</strain>
    </source>
</reference>
<dbReference type="InterPro" id="IPR018219">
    <property type="entry name" value="Tpx_CS"/>
</dbReference>
<dbReference type="Pfam" id="PF08534">
    <property type="entry name" value="Redoxin"/>
    <property type="match status" value="1"/>
</dbReference>
<evidence type="ECO:0000259" key="7">
    <source>
        <dbReference type="PROSITE" id="PS51352"/>
    </source>
</evidence>
<dbReference type="NCBIfam" id="NF001808">
    <property type="entry name" value="PRK00522.1"/>
    <property type="match status" value="1"/>
</dbReference>
<evidence type="ECO:0000256" key="5">
    <source>
        <dbReference type="ARBA" id="ARBA00023284"/>
    </source>
</evidence>
<evidence type="ECO:0000313" key="9">
    <source>
        <dbReference type="Proteomes" id="UP000244937"/>
    </source>
</evidence>
<protein>
    <recommendedName>
        <fullName evidence="6">Thiol peroxidase</fullName>
        <shortName evidence="6">Tpx</shortName>
        <ecNumber evidence="6">1.11.1.24</ecNumber>
    </recommendedName>
    <alternativeName>
        <fullName evidence="6">Peroxiredoxin tpx</fullName>
        <shortName evidence="6">Prx</shortName>
    </alternativeName>
    <alternativeName>
        <fullName evidence="6">Thioredoxin peroxidase</fullName>
    </alternativeName>
    <alternativeName>
        <fullName evidence="6">Thioredoxin-dependent peroxiredoxin</fullName>
    </alternativeName>
</protein>
<feature type="disulfide bond" description="Redox-active" evidence="6">
    <location>
        <begin position="60"/>
        <end position="94"/>
    </location>
</feature>
<comment type="function">
    <text evidence="6">Thiol-specific peroxidase that catalyzes the reduction of hydrogen peroxide and organic hydroperoxides to water and alcohols, respectively. Plays a role in cell protection against oxidative stress by detoxifying peroxides.</text>
</comment>
<keyword evidence="4 6" id="KW-1015">Disulfide bond</keyword>
<dbReference type="InterPro" id="IPR036249">
    <property type="entry name" value="Thioredoxin-like_sf"/>
</dbReference>
<gene>
    <name evidence="6" type="primary">tpx</name>
    <name evidence="8" type="ORF">HYN49_10750</name>
</gene>
<dbReference type="SUPFAM" id="SSF52833">
    <property type="entry name" value="Thioredoxin-like"/>
    <property type="match status" value="1"/>
</dbReference>
<name>A0A2S1SIY1_9FLAO</name>
<dbReference type="HAMAP" id="MF_00269">
    <property type="entry name" value="Tpx"/>
    <property type="match status" value="1"/>
</dbReference>
<keyword evidence="1 6" id="KW-0575">Peroxidase</keyword>
<keyword evidence="2 6" id="KW-0049">Antioxidant</keyword>
<dbReference type="InterPro" id="IPR013740">
    <property type="entry name" value="Redoxin"/>
</dbReference>
<evidence type="ECO:0000256" key="6">
    <source>
        <dbReference type="HAMAP-Rule" id="MF_00269"/>
    </source>
</evidence>
<dbReference type="EC" id="1.11.1.24" evidence="6"/>
<keyword evidence="5 6" id="KW-0676">Redox-active center</keyword>
<comment type="miscellaneous">
    <text evidence="6">The active site is a conserved redox-active cysteine residue, the peroxidatic cysteine (C(P)), which makes the nucleophilic attack on the peroxide substrate. The peroxide oxidizes the C(P)-SH to cysteine sulfenic acid (C(P)-SOH), which then reacts with another cysteine residue, the resolving cysteine (C(R)), to form a disulfide bridge. The disulfide is subsequently reduced by an appropriate electron donor to complete the catalytic cycle. In this atypical 2-Cys peroxiredoxin, C(R) is present in the same subunit to form an intramolecular disulfide. The disulfide is subsequently reduced by thioredoxin.</text>
</comment>
<dbReference type="InterPro" id="IPR013766">
    <property type="entry name" value="Thioredoxin_domain"/>
</dbReference>
<comment type="subunit">
    <text evidence="6">Homodimer.</text>
</comment>
<dbReference type="KEGG" id="fpal:HYN49_10750"/>